<evidence type="ECO:0000256" key="7">
    <source>
        <dbReference type="SAM" id="Phobius"/>
    </source>
</evidence>
<evidence type="ECO:0000256" key="1">
    <source>
        <dbReference type="ARBA" id="ARBA00004162"/>
    </source>
</evidence>
<dbReference type="InterPro" id="IPR024449">
    <property type="entry name" value="Anti-sigma_RsgI_N"/>
</dbReference>
<organism evidence="9">
    <name type="scientific">bioreactor metagenome</name>
    <dbReference type="NCBI Taxonomy" id="1076179"/>
    <lineage>
        <taxon>unclassified sequences</taxon>
        <taxon>metagenomes</taxon>
        <taxon>ecological metagenomes</taxon>
    </lineage>
</organism>
<name>A0A644ZC32_9ZZZZ</name>
<evidence type="ECO:0000256" key="2">
    <source>
        <dbReference type="ARBA" id="ARBA00022475"/>
    </source>
</evidence>
<evidence type="ECO:0000256" key="3">
    <source>
        <dbReference type="ARBA" id="ARBA00022692"/>
    </source>
</evidence>
<protein>
    <recommendedName>
        <fullName evidence="8">RsgI N-terminal anti-sigma domain-containing protein</fullName>
    </recommendedName>
</protein>
<evidence type="ECO:0000256" key="6">
    <source>
        <dbReference type="SAM" id="MobiDB-lite"/>
    </source>
</evidence>
<dbReference type="EMBL" id="VSSQ01008083">
    <property type="protein sequence ID" value="MPM37838.1"/>
    <property type="molecule type" value="Genomic_DNA"/>
</dbReference>
<proteinExistence type="predicted"/>
<dbReference type="AlphaFoldDB" id="A0A644ZC32"/>
<keyword evidence="2" id="KW-1003">Cell membrane</keyword>
<dbReference type="Pfam" id="PF12791">
    <property type="entry name" value="RsgI_N"/>
    <property type="match status" value="1"/>
</dbReference>
<reference evidence="9" key="1">
    <citation type="submission" date="2019-08" db="EMBL/GenBank/DDBJ databases">
        <authorList>
            <person name="Kucharzyk K."/>
            <person name="Murdoch R.W."/>
            <person name="Higgins S."/>
            <person name="Loffler F."/>
        </authorList>
    </citation>
    <scope>NUCLEOTIDE SEQUENCE</scope>
</reference>
<feature type="domain" description="RsgI N-terminal anti-sigma" evidence="8">
    <location>
        <begin position="5"/>
        <end position="51"/>
    </location>
</feature>
<keyword evidence="5 7" id="KW-0472">Membrane</keyword>
<gene>
    <name evidence="9" type="ORF">SDC9_84457</name>
</gene>
<feature type="region of interest" description="Disordered" evidence="6">
    <location>
        <begin position="241"/>
        <end position="316"/>
    </location>
</feature>
<evidence type="ECO:0000256" key="5">
    <source>
        <dbReference type="ARBA" id="ARBA00023136"/>
    </source>
</evidence>
<comment type="caution">
    <text evidence="9">The sequence shown here is derived from an EMBL/GenBank/DDBJ whole genome shotgun (WGS) entry which is preliminary data.</text>
</comment>
<comment type="subcellular location">
    <subcellularLocation>
        <location evidence="1">Cell membrane</location>
        <topology evidence="1">Single-pass membrane protein</topology>
    </subcellularLocation>
</comment>
<keyword evidence="4 7" id="KW-1133">Transmembrane helix</keyword>
<dbReference type="GO" id="GO:0005886">
    <property type="term" value="C:plasma membrane"/>
    <property type="evidence" value="ECO:0007669"/>
    <property type="project" value="UniProtKB-SubCell"/>
</dbReference>
<evidence type="ECO:0000256" key="4">
    <source>
        <dbReference type="ARBA" id="ARBA00022989"/>
    </source>
</evidence>
<dbReference type="PROSITE" id="PS51849">
    <property type="entry name" value="RSGI_N"/>
    <property type="match status" value="1"/>
</dbReference>
<keyword evidence="3 7" id="KW-0812">Transmembrane</keyword>
<dbReference type="Pfam" id="PF23750">
    <property type="entry name" value="RsgI_M"/>
    <property type="match status" value="1"/>
</dbReference>
<sequence length="316" mass="33053">MKGKQSAIIAEIRGKYAAALTAAGQFIRVPNEGYEVGQAIVLPSPARNAGKRMRLGAYASMAAGVLLLLFGGCMGYLTPVGVVSLDVNPSIEYSINLLDRVLEITAVNGDGVQILSGMDARALLYRPVDDAIEATIATLRQDGYLAEETENDVVLSASAGDARHAEALAQRLNSRVSEQTDLTVYAVSVSRGEVESAHALGTSAGKLHFIKQLKESSGAGESFDPADWVGKPVREIIAGTKEHKKQQAGENSKENQSPKPVRTPAQGWRDNDGAAKPGKGEAQSGGSQPGGEKSGMPGKQDEKVDSNGGNGGGRTP</sequence>
<evidence type="ECO:0000313" key="9">
    <source>
        <dbReference type="EMBL" id="MPM37838.1"/>
    </source>
</evidence>
<accession>A0A644ZC32</accession>
<feature type="transmembrane region" description="Helical" evidence="7">
    <location>
        <begin position="55"/>
        <end position="77"/>
    </location>
</feature>
<dbReference type="InterPro" id="IPR055431">
    <property type="entry name" value="RsgI_M"/>
</dbReference>
<evidence type="ECO:0000259" key="8">
    <source>
        <dbReference type="PROSITE" id="PS51849"/>
    </source>
</evidence>